<evidence type="ECO:0000256" key="8">
    <source>
        <dbReference type="ARBA" id="ARBA00025046"/>
    </source>
</evidence>
<comment type="catalytic activity">
    <reaction evidence="1">
        <text>4-hydroxy-4-methyl-2-oxoglutarate = 2 pyruvate</text>
        <dbReference type="Rhea" id="RHEA:22748"/>
        <dbReference type="ChEBI" id="CHEBI:15361"/>
        <dbReference type="ChEBI" id="CHEBI:58276"/>
        <dbReference type="EC" id="4.1.3.17"/>
    </reaction>
</comment>
<dbReference type="AlphaFoldDB" id="A0A7Y4L2Y4"/>
<dbReference type="EMBL" id="JABJRC010000004">
    <property type="protein sequence ID" value="NOL42446.1"/>
    <property type="molecule type" value="Genomic_DNA"/>
</dbReference>
<evidence type="ECO:0000256" key="4">
    <source>
        <dbReference type="ARBA" id="ARBA00011233"/>
    </source>
</evidence>
<evidence type="ECO:0000313" key="17">
    <source>
        <dbReference type="Proteomes" id="UP000553957"/>
    </source>
</evidence>
<comment type="function">
    <text evidence="8">Catalyzes the aldol cleavage of 4-hydroxy-4-methyl-2-oxoglutarate (HMG) into 2 molecules of pyruvate. Also contains a secondary oxaloacetate (OAA) decarboxylase activity due to the common pyruvate enolate transition state formed following C-C bond cleavage in the retro-aldol and decarboxylation reactions.</text>
</comment>
<dbReference type="SUPFAM" id="SSF89562">
    <property type="entry name" value="RraA-like"/>
    <property type="match status" value="1"/>
</dbReference>
<dbReference type="GO" id="GO:0047443">
    <property type="term" value="F:4-hydroxy-4-methyl-2-oxoglutarate aldolase activity"/>
    <property type="evidence" value="ECO:0007669"/>
    <property type="project" value="UniProtKB-EC"/>
</dbReference>
<comment type="cofactor">
    <cofactor evidence="2">
        <name>a divalent metal cation</name>
        <dbReference type="ChEBI" id="CHEBI:60240"/>
    </cofactor>
</comment>
<reference evidence="14 17" key="2">
    <citation type="submission" date="2020-08" db="EMBL/GenBank/DDBJ databases">
        <title>Sequencing the genomes of 1000 actinobacteria strains.</title>
        <authorList>
            <person name="Klenk H.-P."/>
        </authorList>
    </citation>
    <scope>NUCLEOTIDE SEQUENCE [LARGE SCALE GENOMIC DNA]</scope>
    <source>
        <strain evidence="14 17">DSM 15626</strain>
    </source>
</reference>
<keyword evidence="13" id="KW-0460">Magnesium</keyword>
<dbReference type="EMBL" id="JACHKF010000001">
    <property type="protein sequence ID" value="MBB6564744.1"/>
    <property type="molecule type" value="Genomic_DNA"/>
</dbReference>
<evidence type="ECO:0000256" key="7">
    <source>
        <dbReference type="ARBA" id="ARBA00016549"/>
    </source>
</evidence>
<dbReference type="GO" id="GO:0008948">
    <property type="term" value="F:oxaloacetate decarboxylase activity"/>
    <property type="evidence" value="ECO:0007669"/>
    <property type="project" value="UniProtKB-EC"/>
</dbReference>
<evidence type="ECO:0000256" key="1">
    <source>
        <dbReference type="ARBA" id="ARBA00001342"/>
    </source>
</evidence>
<keyword evidence="16" id="KW-1185">Reference proteome</keyword>
<evidence type="ECO:0000256" key="5">
    <source>
        <dbReference type="ARBA" id="ARBA00012213"/>
    </source>
</evidence>
<evidence type="ECO:0000256" key="9">
    <source>
        <dbReference type="ARBA" id="ARBA00029596"/>
    </source>
</evidence>
<proteinExistence type="inferred from homology"/>
<dbReference type="EC" id="4.1.1.112" evidence="6"/>
<name>A0A7Y4L2Y4_9ACTN</name>
<dbReference type="Proteomes" id="UP000553957">
    <property type="component" value="Unassembled WGS sequence"/>
</dbReference>
<dbReference type="Proteomes" id="UP000534306">
    <property type="component" value="Unassembled WGS sequence"/>
</dbReference>
<comment type="cofactor">
    <cofactor evidence="13">
        <name>Mg(2+)</name>
        <dbReference type="ChEBI" id="CHEBI:18420"/>
    </cofactor>
</comment>
<evidence type="ECO:0000313" key="16">
    <source>
        <dbReference type="Proteomes" id="UP000534306"/>
    </source>
</evidence>
<dbReference type="InterPro" id="IPR005493">
    <property type="entry name" value="RraA/RraA-like"/>
</dbReference>
<evidence type="ECO:0000256" key="13">
    <source>
        <dbReference type="PIRSR" id="PIRSR605493-1"/>
    </source>
</evidence>
<evidence type="ECO:0000256" key="11">
    <source>
        <dbReference type="ARBA" id="ARBA00032305"/>
    </source>
</evidence>
<dbReference type="Pfam" id="PF03737">
    <property type="entry name" value="RraA-like"/>
    <property type="match status" value="1"/>
</dbReference>
<evidence type="ECO:0000256" key="10">
    <source>
        <dbReference type="ARBA" id="ARBA00030169"/>
    </source>
</evidence>
<dbReference type="InterPro" id="IPR036704">
    <property type="entry name" value="RraA/RraA-like_sf"/>
</dbReference>
<evidence type="ECO:0000313" key="14">
    <source>
        <dbReference type="EMBL" id="MBB6564744.1"/>
    </source>
</evidence>
<dbReference type="PANTHER" id="PTHR33254">
    <property type="entry name" value="4-HYDROXY-4-METHYL-2-OXOGLUTARATE ALDOLASE 3-RELATED"/>
    <property type="match status" value="1"/>
</dbReference>
<reference evidence="15 16" key="1">
    <citation type="submission" date="2020-05" db="EMBL/GenBank/DDBJ databases">
        <title>Genome sequence of Kribbella sandramycini ATCC 39419.</title>
        <authorList>
            <person name="Maclea K.S."/>
            <person name="Fair J.L."/>
        </authorList>
    </citation>
    <scope>NUCLEOTIDE SEQUENCE [LARGE SCALE GENOMIC DNA]</scope>
    <source>
        <strain evidence="15 16">ATCC 39419</strain>
    </source>
</reference>
<dbReference type="Gene3D" id="3.50.30.40">
    <property type="entry name" value="Ribonuclease E inhibitor RraA/RraA-like"/>
    <property type="match status" value="1"/>
</dbReference>
<feature type="binding site" evidence="13">
    <location>
        <position position="103"/>
    </location>
    <ligand>
        <name>Mg(2+)</name>
        <dbReference type="ChEBI" id="CHEBI:18420"/>
    </ligand>
</feature>
<dbReference type="GO" id="GO:0046872">
    <property type="term" value="F:metal ion binding"/>
    <property type="evidence" value="ECO:0007669"/>
    <property type="project" value="UniProtKB-KW"/>
</dbReference>
<evidence type="ECO:0000256" key="6">
    <source>
        <dbReference type="ARBA" id="ARBA00012947"/>
    </source>
</evidence>
<evidence type="ECO:0000313" key="15">
    <source>
        <dbReference type="EMBL" id="NOL42446.1"/>
    </source>
</evidence>
<comment type="catalytic activity">
    <reaction evidence="12">
        <text>oxaloacetate + H(+) = pyruvate + CO2</text>
        <dbReference type="Rhea" id="RHEA:15641"/>
        <dbReference type="ChEBI" id="CHEBI:15361"/>
        <dbReference type="ChEBI" id="CHEBI:15378"/>
        <dbReference type="ChEBI" id="CHEBI:16452"/>
        <dbReference type="ChEBI" id="CHEBI:16526"/>
        <dbReference type="EC" id="4.1.1.112"/>
    </reaction>
</comment>
<feature type="binding site" evidence="13">
    <location>
        <begin position="80"/>
        <end position="83"/>
    </location>
    <ligand>
        <name>substrate</name>
    </ligand>
</feature>
<dbReference type="PANTHER" id="PTHR33254:SF4">
    <property type="entry name" value="4-HYDROXY-4-METHYL-2-OXOGLUTARATE ALDOLASE 3-RELATED"/>
    <property type="match status" value="1"/>
</dbReference>
<dbReference type="RefSeq" id="WP_171674927.1">
    <property type="nucleotide sequence ID" value="NZ_BAAAGT010000006.1"/>
</dbReference>
<comment type="similarity">
    <text evidence="3">Belongs to the class II aldolase/RraA-like family.</text>
</comment>
<gene>
    <name evidence="14" type="ORF">HNR71_000381</name>
    <name evidence="15" type="ORF">HPO96_19550</name>
</gene>
<evidence type="ECO:0000256" key="2">
    <source>
        <dbReference type="ARBA" id="ARBA00001968"/>
    </source>
</evidence>
<evidence type="ECO:0000256" key="12">
    <source>
        <dbReference type="ARBA" id="ARBA00047973"/>
    </source>
</evidence>
<protein>
    <recommendedName>
        <fullName evidence="7">Putative 4-hydroxy-4-methyl-2-oxoglutarate aldolase</fullName>
        <ecNumber evidence="6">4.1.1.112</ecNumber>
        <ecNumber evidence="5">4.1.3.17</ecNumber>
    </recommendedName>
    <alternativeName>
        <fullName evidence="11">Oxaloacetate decarboxylase</fullName>
    </alternativeName>
    <alternativeName>
        <fullName evidence="9">Regulator of ribonuclease activity homolog</fullName>
    </alternativeName>
    <alternativeName>
        <fullName evidence="10">RraA-like protein</fullName>
    </alternativeName>
</protein>
<dbReference type="CDD" id="cd16841">
    <property type="entry name" value="RraA_family"/>
    <property type="match status" value="1"/>
</dbReference>
<dbReference type="EC" id="4.1.3.17" evidence="5"/>
<organism evidence="15 16">
    <name type="scientific">Kribbella sandramycini</name>
    <dbReference type="NCBI Taxonomy" id="60450"/>
    <lineage>
        <taxon>Bacteria</taxon>
        <taxon>Bacillati</taxon>
        <taxon>Actinomycetota</taxon>
        <taxon>Actinomycetes</taxon>
        <taxon>Propionibacteriales</taxon>
        <taxon>Kribbellaceae</taxon>
        <taxon>Kribbella</taxon>
    </lineage>
</organism>
<comment type="subunit">
    <text evidence="4">Homotrimer.</text>
</comment>
<accession>A0A7Y4L2Y4</accession>
<sequence>MLDRFDKLTTAHVADACLRAGLPVRTVSLTAVGGGRVAGRVLPTRHVGSVDIYLEAFESAAAGDVLVVDNGGRRDEACVGDMVALEAQQAGVSGIVIWGLHRDTADIQEIGLPVFSLGALPTGPLRLDPQPADALSSATIGEWTVTSADVVLGDEDGVLFVPADRVEELFDLAEGIRDTERAQAAEIRAGRSLRSQVKFDEFLTARAADPALTFRQHLRAVKGAVEE</sequence>
<keyword evidence="13" id="KW-0479">Metal-binding</keyword>
<comment type="caution">
    <text evidence="15">The sequence shown here is derived from an EMBL/GenBank/DDBJ whole genome shotgun (WGS) entry which is preliminary data.</text>
</comment>
<evidence type="ECO:0000256" key="3">
    <source>
        <dbReference type="ARBA" id="ARBA00008621"/>
    </source>
</evidence>
<feature type="binding site" evidence="13">
    <location>
        <position position="102"/>
    </location>
    <ligand>
        <name>substrate</name>
    </ligand>
</feature>